<comment type="similarity">
    <text evidence="2">Belongs to the NRAMP (TC 2.A.55) family.</text>
</comment>
<protein>
    <submittedName>
        <fullName evidence="8">Metal transporter Nramp6</fullName>
    </submittedName>
</protein>
<evidence type="ECO:0000256" key="7">
    <source>
        <dbReference type="SAM" id="Phobius"/>
    </source>
</evidence>
<keyword evidence="4 7" id="KW-1133">Transmembrane helix</keyword>
<feature type="transmembrane region" description="Helical" evidence="7">
    <location>
        <begin position="401"/>
        <end position="421"/>
    </location>
</feature>
<keyword evidence="3 7" id="KW-0812">Transmembrane</keyword>
<feature type="transmembrane region" description="Helical" evidence="7">
    <location>
        <begin position="337"/>
        <end position="356"/>
    </location>
</feature>
<dbReference type="NCBIfam" id="NF037982">
    <property type="entry name" value="Nramp_1"/>
    <property type="match status" value="1"/>
</dbReference>
<evidence type="ECO:0000256" key="2">
    <source>
        <dbReference type="ARBA" id="ARBA00009965"/>
    </source>
</evidence>
<dbReference type="InterPro" id="IPR001046">
    <property type="entry name" value="NRAMP_fam"/>
</dbReference>
<dbReference type="NCBIfam" id="NF001923">
    <property type="entry name" value="PRK00701.1"/>
    <property type="match status" value="1"/>
</dbReference>
<gene>
    <name evidence="8" type="primary">NRAMP6_1</name>
    <name evidence="8" type="ORF">PIB30_007509</name>
</gene>
<feature type="transmembrane region" description="Helical" evidence="7">
    <location>
        <begin position="477"/>
        <end position="499"/>
    </location>
</feature>
<evidence type="ECO:0000256" key="5">
    <source>
        <dbReference type="ARBA" id="ARBA00023136"/>
    </source>
</evidence>
<feature type="transmembrane region" description="Helical" evidence="7">
    <location>
        <begin position="89"/>
        <end position="111"/>
    </location>
</feature>
<dbReference type="NCBIfam" id="TIGR01197">
    <property type="entry name" value="nramp"/>
    <property type="match status" value="1"/>
</dbReference>
<dbReference type="PANTHER" id="PTHR11706">
    <property type="entry name" value="SOLUTE CARRIER PROTEIN FAMILY 11 MEMBER"/>
    <property type="match status" value="1"/>
</dbReference>
<comment type="subcellular location">
    <subcellularLocation>
        <location evidence="1">Membrane</location>
        <topology evidence="1">Multi-pass membrane protein</topology>
    </subcellularLocation>
</comment>
<proteinExistence type="inferred from homology"/>
<accession>A0ABU6T5Q6</accession>
<evidence type="ECO:0000256" key="3">
    <source>
        <dbReference type="ARBA" id="ARBA00022692"/>
    </source>
</evidence>
<dbReference type="Proteomes" id="UP001341840">
    <property type="component" value="Unassembled WGS sequence"/>
</dbReference>
<dbReference type="Pfam" id="PF01566">
    <property type="entry name" value="Nramp"/>
    <property type="match status" value="1"/>
</dbReference>
<feature type="transmembrane region" description="Helical" evidence="7">
    <location>
        <begin position="162"/>
        <end position="181"/>
    </location>
</feature>
<name>A0ABU6T5Q6_9FABA</name>
<keyword evidence="5 7" id="KW-0472">Membrane</keyword>
<evidence type="ECO:0000256" key="6">
    <source>
        <dbReference type="SAM" id="MobiDB-lite"/>
    </source>
</evidence>
<keyword evidence="9" id="KW-1185">Reference proteome</keyword>
<dbReference type="PANTHER" id="PTHR11706:SF54">
    <property type="entry name" value="METAL TRANSPORTER NRAMP1"/>
    <property type="match status" value="1"/>
</dbReference>
<feature type="transmembrane region" description="Helical" evidence="7">
    <location>
        <begin position="131"/>
        <end position="156"/>
    </location>
</feature>
<feature type="transmembrane region" description="Helical" evidence="7">
    <location>
        <begin position="231"/>
        <end position="251"/>
    </location>
</feature>
<evidence type="ECO:0000256" key="4">
    <source>
        <dbReference type="ARBA" id="ARBA00022989"/>
    </source>
</evidence>
<evidence type="ECO:0000313" key="9">
    <source>
        <dbReference type="Proteomes" id="UP001341840"/>
    </source>
</evidence>
<sequence length="551" mass="59444">MVGTSASASASASTQPQFITSTGNRSISNTNTPLIDNSDVEQVVVPDRTSWKNLFSYMGPGFLVSIAYIDPGNFETDLQSGAQHKYELLWIILLASSAALLIQSMAANLGVVTGKHLAEHCRNEYPSATNFILWFIAEIAIVACDIPEVIGTAFALNMLFSIPVWIGVLLTGLSTLILLALQQYGVRKLEFLIAFLVFTIAACFFAELGYAKPVAKQVLKGLFVPQLKGSGATGLAISLLGAMVMPHNLFLHSALVLSRKIPRSVRGIKEACRFYLIESAFALMVAFLINVSVISVSGAVCNSSNLNAEDQMSCQDLDLNKASFLLRNMLGKWSSKLFGVALLASGQSSTITGTYAGQYVMQGFLDLRLEPWIRNMLTRCLAIVPSLIVAVIGGSAGAGKLIIIASMILSFELPFALIPLLKFTSSKTKMGEHVNSTMISAVTWIIGSLIMVINIYYLLTGFVKLLLHSHIQVVGKVFLGILGFSGMAVYLVGIAYLVLRKNNKATNLLALTAPESRKTANEQGNASIDSLPREDIVSMQLPQRTSAVDLD</sequence>
<feature type="transmembrane region" description="Helical" evidence="7">
    <location>
        <begin position="272"/>
        <end position="296"/>
    </location>
</feature>
<evidence type="ECO:0000313" key="8">
    <source>
        <dbReference type="EMBL" id="MED6143561.1"/>
    </source>
</evidence>
<feature type="transmembrane region" description="Helical" evidence="7">
    <location>
        <begin position="376"/>
        <end position="395"/>
    </location>
</feature>
<evidence type="ECO:0000256" key="1">
    <source>
        <dbReference type="ARBA" id="ARBA00004141"/>
    </source>
</evidence>
<feature type="transmembrane region" description="Helical" evidence="7">
    <location>
        <begin position="54"/>
        <end position="69"/>
    </location>
</feature>
<organism evidence="8 9">
    <name type="scientific">Stylosanthes scabra</name>
    <dbReference type="NCBI Taxonomy" id="79078"/>
    <lineage>
        <taxon>Eukaryota</taxon>
        <taxon>Viridiplantae</taxon>
        <taxon>Streptophyta</taxon>
        <taxon>Embryophyta</taxon>
        <taxon>Tracheophyta</taxon>
        <taxon>Spermatophyta</taxon>
        <taxon>Magnoliopsida</taxon>
        <taxon>eudicotyledons</taxon>
        <taxon>Gunneridae</taxon>
        <taxon>Pentapetalae</taxon>
        <taxon>rosids</taxon>
        <taxon>fabids</taxon>
        <taxon>Fabales</taxon>
        <taxon>Fabaceae</taxon>
        <taxon>Papilionoideae</taxon>
        <taxon>50 kb inversion clade</taxon>
        <taxon>dalbergioids sensu lato</taxon>
        <taxon>Dalbergieae</taxon>
        <taxon>Pterocarpus clade</taxon>
        <taxon>Stylosanthes</taxon>
    </lineage>
</organism>
<dbReference type="PRINTS" id="PR00447">
    <property type="entry name" value="NATRESASSCMP"/>
</dbReference>
<comment type="caution">
    <text evidence="8">The sequence shown here is derived from an EMBL/GenBank/DDBJ whole genome shotgun (WGS) entry which is preliminary data.</text>
</comment>
<feature type="transmembrane region" description="Helical" evidence="7">
    <location>
        <begin position="193"/>
        <end position="211"/>
    </location>
</feature>
<feature type="region of interest" description="Disordered" evidence="6">
    <location>
        <begin position="14"/>
        <end position="33"/>
    </location>
</feature>
<dbReference type="EMBL" id="JASCZI010090637">
    <property type="protein sequence ID" value="MED6143561.1"/>
    <property type="molecule type" value="Genomic_DNA"/>
</dbReference>
<reference evidence="8 9" key="1">
    <citation type="journal article" date="2023" name="Plants (Basel)">
        <title>Bridging the Gap: Combining Genomics and Transcriptomics Approaches to Understand Stylosanthes scabra, an Orphan Legume from the Brazilian Caatinga.</title>
        <authorList>
            <person name="Ferreira-Neto J.R.C."/>
            <person name="da Silva M.D."/>
            <person name="Binneck E."/>
            <person name="de Melo N.F."/>
            <person name="da Silva R.H."/>
            <person name="de Melo A.L.T.M."/>
            <person name="Pandolfi V."/>
            <person name="Bustamante F.O."/>
            <person name="Brasileiro-Vidal A.C."/>
            <person name="Benko-Iseppon A.M."/>
        </authorList>
    </citation>
    <scope>NUCLEOTIDE SEQUENCE [LARGE SCALE GENOMIC DNA]</scope>
    <source>
        <tissue evidence="8">Leaves</tissue>
    </source>
</reference>
<feature type="transmembrane region" description="Helical" evidence="7">
    <location>
        <begin position="433"/>
        <end position="457"/>
    </location>
</feature>
<dbReference type="HAMAP" id="MF_00221">
    <property type="entry name" value="NRAMP"/>
    <property type="match status" value="1"/>
</dbReference>